<evidence type="ECO:0000259" key="8">
    <source>
        <dbReference type="Pfam" id="PF07687"/>
    </source>
</evidence>
<comment type="cofactor">
    <cofactor evidence="2">
        <name>Zn(2+)</name>
        <dbReference type="ChEBI" id="CHEBI:29105"/>
    </cofactor>
</comment>
<dbReference type="NCBIfam" id="TIGR01910">
    <property type="entry name" value="DapE-ArgE"/>
    <property type="match status" value="1"/>
</dbReference>
<dbReference type="InterPro" id="IPR002933">
    <property type="entry name" value="Peptidase_M20"/>
</dbReference>
<gene>
    <name evidence="9" type="ORF">GCM10009843_33150</name>
</gene>
<keyword evidence="10" id="KW-1185">Reference proteome</keyword>
<protein>
    <submittedName>
        <fullName evidence="9">Acetylornithine deacetylase/succinyl-diaminopimelate desuccinylase family protein</fullName>
    </submittedName>
</protein>
<evidence type="ECO:0000313" key="10">
    <source>
        <dbReference type="Proteomes" id="UP001500575"/>
    </source>
</evidence>
<feature type="domain" description="Peptidase M20 dimerisation" evidence="8">
    <location>
        <begin position="183"/>
        <end position="284"/>
    </location>
</feature>
<dbReference type="Pfam" id="PF07687">
    <property type="entry name" value="M20_dimer"/>
    <property type="match status" value="1"/>
</dbReference>
<organism evidence="9 10">
    <name type="scientific">Nocardioides bigeumensis</name>
    <dbReference type="NCBI Taxonomy" id="433657"/>
    <lineage>
        <taxon>Bacteria</taxon>
        <taxon>Bacillati</taxon>
        <taxon>Actinomycetota</taxon>
        <taxon>Actinomycetes</taxon>
        <taxon>Propionibacteriales</taxon>
        <taxon>Nocardioidaceae</taxon>
        <taxon>Nocardioides</taxon>
    </lineage>
</organism>
<proteinExistence type="inferred from homology"/>
<evidence type="ECO:0000256" key="5">
    <source>
        <dbReference type="ARBA" id="ARBA00022801"/>
    </source>
</evidence>
<evidence type="ECO:0000256" key="7">
    <source>
        <dbReference type="ARBA" id="ARBA00023285"/>
    </source>
</evidence>
<evidence type="ECO:0000256" key="2">
    <source>
        <dbReference type="ARBA" id="ARBA00001947"/>
    </source>
</evidence>
<dbReference type="InterPro" id="IPR036264">
    <property type="entry name" value="Bact_exopeptidase_dim_dom"/>
</dbReference>
<dbReference type="Gene3D" id="3.30.70.360">
    <property type="match status" value="1"/>
</dbReference>
<dbReference type="CDD" id="cd08659">
    <property type="entry name" value="M20_ArgE_DapE-like"/>
    <property type="match status" value="1"/>
</dbReference>
<dbReference type="SUPFAM" id="SSF53187">
    <property type="entry name" value="Zn-dependent exopeptidases"/>
    <property type="match status" value="1"/>
</dbReference>
<evidence type="ECO:0000256" key="6">
    <source>
        <dbReference type="ARBA" id="ARBA00022833"/>
    </source>
</evidence>
<evidence type="ECO:0000256" key="4">
    <source>
        <dbReference type="ARBA" id="ARBA00022723"/>
    </source>
</evidence>
<dbReference type="SUPFAM" id="SSF55031">
    <property type="entry name" value="Bacterial exopeptidase dimerisation domain"/>
    <property type="match status" value="1"/>
</dbReference>
<dbReference type="RefSeq" id="WP_344304920.1">
    <property type="nucleotide sequence ID" value="NZ_BAAAQQ010000013.1"/>
</dbReference>
<dbReference type="Proteomes" id="UP001500575">
    <property type="component" value="Unassembled WGS sequence"/>
</dbReference>
<dbReference type="EMBL" id="BAAAQQ010000013">
    <property type="protein sequence ID" value="GAA2130481.1"/>
    <property type="molecule type" value="Genomic_DNA"/>
</dbReference>
<keyword evidence="4" id="KW-0479">Metal-binding</keyword>
<name>A0ABP5KH80_9ACTN</name>
<comment type="cofactor">
    <cofactor evidence="1">
        <name>Co(2+)</name>
        <dbReference type="ChEBI" id="CHEBI:48828"/>
    </cofactor>
</comment>
<keyword evidence="5" id="KW-0378">Hydrolase</keyword>
<evidence type="ECO:0000313" key="9">
    <source>
        <dbReference type="EMBL" id="GAA2130481.1"/>
    </source>
</evidence>
<comment type="caution">
    <text evidence="9">The sequence shown here is derived from an EMBL/GenBank/DDBJ whole genome shotgun (WGS) entry which is preliminary data.</text>
</comment>
<keyword evidence="7" id="KW-0170">Cobalt</keyword>
<dbReference type="Pfam" id="PF01546">
    <property type="entry name" value="Peptidase_M20"/>
    <property type="match status" value="1"/>
</dbReference>
<keyword evidence="6" id="KW-0862">Zinc</keyword>
<accession>A0ABP5KH80</accession>
<dbReference type="InterPro" id="IPR050072">
    <property type="entry name" value="Peptidase_M20A"/>
</dbReference>
<evidence type="ECO:0000256" key="1">
    <source>
        <dbReference type="ARBA" id="ARBA00001941"/>
    </source>
</evidence>
<dbReference type="InterPro" id="IPR010182">
    <property type="entry name" value="ArgE/DapE"/>
</dbReference>
<dbReference type="InterPro" id="IPR011650">
    <property type="entry name" value="Peptidase_M20_dimer"/>
</dbReference>
<sequence>MSHAGAEPRSAVSPGQDQLVELLSSLVRIPSTNPPGGELPVAEYLGEVWRLAGFEVEIDRFDSDRANVIGRRRFGPGPTLLFNGHMDVQPPGRGWTVDPFGAVVVGDRLYGQGAEDMKAGLAAMTAAAVNYAATDRDRGELVLTAVADEVCGGVQGTKRLVDQRLRADFAVVCEPTGTELYLAHRGALWLRLETAGRSAHGGRPWLGRNAINGMVSWLAALQEWAPTTLRRTQHPLLPDNTLNIGFVAGGHKINVVADRCTAEIDLRHLPDADTAQLVDEIRAIGAATSPDCHTSVELAGSVDPMETPVDSPIVAICQRAYEATVGSPVRFGATAGFQDAHYLSRDLGIPTVMFGPYAAAATEGDDYPSLSGQPDEWVSLSAVTATTKVYEGIIHGALNA</sequence>
<dbReference type="PANTHER" id="PTHR43808">
    <property type="entry name" value="ACETYLORNITHINE DEACETYLASE"/>
    <property type="match status" value="1"/>
</dbReference>
<comment type="similarity">
    <text evidence="3">Belongs to the peptidase M20A family.</text>
</comment>
<reference evidence="10" key="1">
    <citation type="journal article" date="2019" name="Int. J. Syst. Evol. Microbiol.">
        <title>The Global Catalogue of Microorganisms (GCM) 10K type strain sequencing project: providing services to taxonomists for standard genome sequencing and annotation.</title>
        <authorList>
            <consortium name="The Broad Institute Genomics Platform"/>
            <consortium name="The Broad Institute Genome Sequencing Center for Infectious Disease"/>
            <person name="Wu L."/>
            <person name="Ma J."/>
        </authorList>
    </citation>
    <scope>NUCLEOTIDE SEQUENCE [LARGE SCALE GENOMIC DNA]</scope>
    <source>
        <strain evidence="10">JCM 16021</strain>
    </source>
</reference>
<evidence type="ECO:0000256" key="3">
    <source>
        <dbReference type="ARBA" id="ARBA00006247"/>
    </source>
</evidence>
<dbReference type="Gene3D" id="3.40.630.10">
    <property type="entry name" value="Zn peptidases"/>
    <property type="match status" value="1"/>
</dbReference>